<evidence type="ECO:0000256" key="12">
    <source>
        <dbReference type="ARBA" id="ARBA00023136"/>
    </source>
</evidence>
<evidence type="ECO:0000256" key="14">
    <source>
        <dbReference type="PROSITE-ProRule" id="PRU00175"/>
    </source>
</evidence>
<keyword evidence="19" id="KW-1185">Reference proteome</keyword>
<dbReference type="GO" id="GO:0061630">
    <property type="term" value="F:ubiquitin protein ligase activity"/>
    <property type="evidence" value="ECO:0007669"/>
    <property type="project" value="UniProtKB-EC"/>
</dbReference>
<proteinExistence type="inferred from homology"/>
<reference evidence="18 19" key="1">
    <citation type="submission" date="2017-07" db="EMBL/GenBank/DDBJ databases">
        <title>An improved, manually edited Actinidia chinensis var. chinensis (kiwifruit) genome highlights the challenges associated with draft genomes and gene prediction in plants.</title>
        <authorList>
            <person name="Pilkington S."/>
            <person name="Crowhurst R."/>
            <person name="Hilario E."/>
            <person name="Nardozza S."/>
            <person name="Fraser L."/>
            <person name="Peng Y."/>
            <person name="Gunaseelan K."/>
            <person name="Simpson R."/>
            <person name="Tahir J."/>
            <person name="Deroles S."/>
            <person name="Templeton K."/>
            <person name="Luo Z."/>
            <person name="Davy M."/>
            <person name="Cheng C."/>
            <person name="Mcneilage M."/>
            <person name="Scaglione D."/>
            <person name="Liu Y."/>
            <person name="Zhang Q."/>
            <person name="Datson P."/>
            <person name="De Silva N."/>
            <person name="Gardiner S."/>
            <person name="Bassett H."/>
            <person name="Chagne D."/>
            <person name="Mccallum J."/>
            <person name="Dzierzon H."/>
            <person name="Deng C."/>
            <person name="Wang Y.-Y."/>
            <person name="Barron N."/>
            <person name="Manako K."/>
            <person name="Bowen J."/>
            <person name="Foster T."/>
            <person name="Erridge Z."/>
            <person name="Tiffin H."/>
            <person name="Waite C."/>
            <person name="Davies K."/>
            <person name="Grierson E."/>
            <person name="Laing W."/>
            <person name="Kirk R."/>
            <person name="Chen X."/>
            <person name="Wood M."/>
            <person name="Montefiori M."/>
            <person name="Brummell D."/>
            <person name="Schwinn K."/>
            <person name="Catanach A."/>
            <person name="Fullerton C."/>
            <person name="Li D."/>
            <person name="Meiyalaghan S."/>
            <person name="Nieuwenhuizen N."/>
            <person name="Read N."/>
            <person name="Prakash R."/>
            <person name="Hunter D."/>
            <person name="Zhang H."/>
            <person name="Mckenzie M."/>
            <person name="Knabel M."/>
            <person name="Harris A."/>
            <person name="Allan A."/>
            <person name="Chen A."/>
            <person name="Janssen B."/>
            <person name="Plunkett B."/>
            <person name="Dwamena C."/>
            <person name="Voogd C."/>
            <person name="Leif D."/>
            <person name="Lafferty D."/>
            <person name="Souleyre E."/>
            <person name="Varkonyi-Gasic E."/>
            <person name="Gambi F."/>
            <person name="Hanley J."/>
            <person name="Yao J.-L."/>
            <person name="Cheung J."/>
            <person name="David K."/>
            <person name="Warren B."/>
            <person name="Marsh K."/>
            <person name="Snowden K."/>
            <person name="Lin-Wang K."/>
            <person name="Brian L."/>
            <person name="Martinez-Sanchez M."/>
            <person name="Wang M."/>
            <person name="Ileperuma N."/>
            <person name="Macnee N."/>
            <person name="Campin R."/>
            <person name="Mcatee P."/>
            <person name="Drummond R."/>
            <person name="Espley R."/>
            <person name="Ireland H."/>
            <person name="Wu R."/>
            <person name="Atkinson R."/>
            <person name="Karunairetnam S."/>
            <person name="Bulley S."/>
            <person name="Chunkath S."/>
            <person name="Hanley Z."/>
            <person name="Storey R."/>
            <person name="Thrimawithana A."/>
            <person name="Thomson S."/>
            <person name="David C."/>
            <person name="Testolin R."/>
        </authorList>
    </citation>
    <scope>NUCLEOTIDE SEQUENCE [LARGE SCALE GENOMIC DNA]</scope>
    <source>
        <strain evidence="19">cv. Red5</strain>
        <tissue evidence="18">Young leaf</tissue>
    </source>
</reference>
<keyword evidence="11 16" id="KW-1133">Transmembrane helix</keyword>
<evidence type="ECO:0000256" key="16">
    <source>
        <dbReference type="SAM" id="Phobius"/>
    </source>
</evidence>
<reference evidence="19" key="2">
    <citation type="journal article" date="2018" name="BMC Genomics">
        <title>A manually annotated Actinidia chinensis var. chinensis (kiwifruit) genome highlights the challenges associated with draft genomes and gene prediction in plants.</title>
        <authorList>
            <person name="Pilkington S.M."/>
            <person name="Crowhurst R."/>
            <person name="Hilario E."/>
            <person name="Nardozza S."/>
            <person name="Fraser L."/>
            <person name="Peng Y."/>
            <person name="Gunaseelan K."/>
            <person name="Simpson R."/>
            <person name="Tahir J."/>
            <person name="Deroles S.C."/>
            <person name="Templeton K."/>
            <person name="Luo Z."/>
            <person name="Davy M."/>
            <person name="Cheng C."/>
            <person name="McNeilage M."/>
            <person name="Scaglione D."/>
            <person name="Liu Y."/>
            <person name="Zhang Q."/>
            <person name="Datson P."/>
            <person name="De Silva N."/>
            <person name="Gardiner S.E."/>
            <person name="Bassett H."/>
            <person name="Chagne D."/>
            <person name="McCallum J."/>
            <person name="Dzierzon H."/>
            <person name="Deng C."/>
            <person name="Wang Y.Y."/>
            <person name="Barron L."/>
            <person name="Manako K."/>
            <person name="Bowen J."/>
            <person name="Foster T.M."/>
            <person name="Erridge Z.A."/>
            <person name="Tiffin H."/>
            <person name="Waite C.N."/>
            <person name="Davies K.M."/>
            <person name="Grierson E.P."/>
            <person name="Laing W.A."/>
            <person name="Kirk R."/>
            <person name="Chen X."/>
            <person name="Wood M."/>
            <person name="Montefiori M."/>
            <person name="Brummell D.A."/>
            <person name="Schwinn K.E."/>
            <person name="Catanach A."/>
            <person name="Fullerton C."/>
            <person name="Li D."/>
            <person name="Meiyalaghan S."/>
            <person name="Nieuwenhuizen N."/>
            <person name="Read N."/>
            <person name="Prakash R."/>
            <person name="Hunter D."/>
            <person name="Zhang H."/>
            <person name="McKenzie M."/>
            <person name="Knabel M."/>
            <person name="Harris A."/>
            <person name="Allan A.C."/>
            <person name="Gleave A."/>
            <person name="Chen A."/>
            <person name="Janssen B.J."/>
            <person name="Plunkett B."/>
            <person name="Ampomah-Dwamena C."/>
            <person name="Voogd C."/>
            <person name="Leif D."/>
            <person name="Lafferty D."/>
            <person name="Souleyre E.J.F."/>
            <person name="Varkonyi-Gasic E."/>
            <person name="Gambi F."/>
            <person name="Hanley J."/>
            <person name="Yao J.L."/>
            <person name="Cheung J."/>
            <person name="David K.M."/>
            <person name="Warren B."/>
            <person name="Marsh K."/>
            <person name="Snowden K.C."/>
            <person name="Lin-Wang K."/>
            <person name="Brian L."/>
            <person name="Martinez-Sanchez M."/>
            <person name="Wang M."/>
            <person name="Ileperuma N."/>
            <person name="Macnee N."/>
            <person name="Campin R."/>
            <person name="McAtee P."/>
            <person name="Drummond R.S.M."/>
            <person name="Espley R.V."/>
            <person name="Ireland H.S."/>
            <person name="Wu R."/>
            <person name="Atkinson R.G."/>
            <person name="Karunairetnam S."/>
            <person name="Bulley S."/>
            <person name="Chunkath S."/>
            <person name="Hanley Z."/>
            <person name="Storey R."/>
            <person name="Thrimawithana A.H."/>
            <person name="Thomson S."/>
            <person name="David C."/>
            <person name="Testolin R."/>
            <person name="Huang H."/>
            <person name="Hellens R.P."/>
            <person name="Schaffer R.J."/>
        </authorList>
    </citation>
    <scope>NUCLEOTIDE SEQUENCE [LARGE SCALE GENOMIC DNA]</scope>
    <source>
        <strain evidence="19">cv. Red5</strain>
    </source>
</reference>
<dbReference type="OMA" id="CYPICSF"/>
<dbReference type="SUPFAM" id="SSF57850">
    <property type="entry name" value="RING/U-box"/>
    <property type="match status" value="1"/>
</dbReference>
<evidence type="ECO:0000313" key="19">
    <source>
        <dbReference type="Proteomes" id="UP000241394"/>
    </source>
</evidence>
<evidence type="ECO:0000256" key="6">
    <source>
        <dbReference type="ARBA" id="ARBA00022692"/>
    </source>
</evidence>
<evidence type="ECO:0000256" key="4">
    <source>
        <dbReference type="ARBA" id="ARBA00012483"/>
    </source>
</evidence>
<keyword evidence="8 14" id="KW-0863">Zinc-finger</keyword>
<dbReference type="PANTHER" id="PTHR46913">
    <property type="entry name" value="RING-H2 FINGER PROTEIN ATL16"/>
    <property type="match status" value="1"/>
</dbReference>
<keyword evidence="10" id="KW-0862">Zinc</keyword>
<dbReference type="GO" id="GO:0016020">
    <property type="term" value="C:membrane"/>
    <property type="evidence" value="ECO:0007669"/>
    <property type="project" value="UniProtKB-SubCell"/>
</dbReference>
<dbReference type="GO" id="GO:0016567">
    <property type="term" value="P:protein ubiquitination"/>
    <property type="evidence" value="ECO:0007669"/>
    <property type="project" value="UniProtKB-UniPathway"/>
</dbReference>
<dbReference type="PROSITE" id="PS50089">
    <property type="entry name" value="ZF_RING_2"/>
    <property type="match status" value="1"/>
</dbReference>
<feature type="transmembrane region" description="Helical" evidence="16">
    <location>
        <begin position="74"/>
        <end position="98"/>
    </location>
</feature>
<feature type="domain" description="RING-type" evidence="17">
    <location>
        <begin position="171"/>
        <end position="213"/>
    </location>
</feature>
<evidence type="ECO:0000259" key="17">
    <source>
        <dbReference type="PROSITE" id="PS50089"/>
    </source>
</evidence>
<evidence type="ECO:0000256" key="15">
    <source>
        <dbReference type="SAM" id="MobiDB-lite"/>
    </source>
</evidence>
<sequence length="371" mass="41115">MAFNHRKLMADSGDVNISICATFCNPYENKDGYCPTLCIYRCYPTCNRPFTSLIPPLDSPTTTLSDHPNKPKKIHLSLILSLSLLATICFLFSLYAAYKYYKNWQASRTRSTRQIQEQEEIHEDFIYEDHGPTLDHPIWYIRTVGLQPSIIEKITVLRYKRGEGLVEGTECSVCLSEFQEDETLRLLPKCSHAFHIPCIDTWLRSHTNCPMCRAGIVVAGSAPPEEQSGDGDSPVSEESAQVVIPEGETEDGNCELRVGITEANESPSDNGGNSAEPCKKDEVGEAQPMRRSASMDCLSASVIIADIANSHSGEFEGNSISQLGKVESKLGIVAKKVDDNQSLFLMKRSFSCSGKVLLSRYDPSRNSILPC</sequence>
<protein>
    <recommendedName>
        <fullName evidence="4">RING-type E3 ubiquitin transferase</fullName>
        <ecNumber evidence="4">2.3.2.27</ecNumber>
    </recommendedName>
</protein>
<dbReference type="GO" id="GO:0008270">
    <property type="term" value="F:zinc ion binding"/>
    <property type="evidence" value="ECO:0007669"/>
    <property type="project" value="UniProtKB-KW"/>
</dbReference>
<keyword evidence="12 16" id="KW-0472">Membrane</keyword>
<dbReference type="Gramene" id="PSS26191">
    <property type="protein sequence ID" value="PSS26191"/>
    <property type="gene ID" value="CEY00_Acc07482"/>
</dbReference>
<keyword evidence="5" id="KW-0808">Transferase</keyword>
<dbReference type="InParanoid" id="A0A2R6RCC1"/>
<dbReference type="Proteomes" id="UP000241394">
    <property type="component" value="Chromosome LG7"/>
</dbReference>
<feature type="region of interest" description="Disordered" evidence="15">
    <location>
        <begin position="262"/>
        <end position="286"/>
    </location>
</feature>
<gene>
    <name evidence="18" type="ORF">CEY00_Acc07482</name>
</gene>
<dbReference type="InterPro" id="IPR044600">
    <property type="entry name" value="ATL1/ATL16-like"/>
</dbReference>
<evidence type="ECO:0000256" key="1">
    <source>
        <dbReference type="ARBA" id="ARBA00000900"/>
    </source>
</evidence>
<comment type="subcellular location">
    <subcellularLocation>
        <location evidence="2">Membrane</location>
        <topology evidence="2">Single-pass membrane protein</topology>
    </subcellularLocation>
</comment>
<dbReference type="FunFam" id="3.30.40.10:FF:000233">
    <property type="entry name" value="RING-H2 finger protein ATL54"/>
    <property type="match status" value="1"/>
</dbReference>
<dbReference type="InterPro" id="IPR013083">
    <property type="entry name" value="Znf_RING/FYVE/PHD"/>
</dbReference>
<dbReference type="SMART" id="SM01197">
    <property type="entry name" value="FANCL_C"/>
    <property type="match status" value="1"/>
</dbReference>
<dbReference type="STRING" id="1590841.A0A2R6RCC1"/>
<comment type="similarity">
    <text evidence="13">Belongs to the RING-type zinc finger family. ATL subfamily.</text>
</comment>
<evidence type="ECO:0000313" key="18">
    <source>
        <dbReference type="EMBL" id="PSS26191.1"/>
    </source>
</evidence>
<accession>A0A2R6RCC1</accession>
<keyword evidence="6 16" id="KW-0812">Transmembrane</keyword>
<evidence type="ECO:0000256" key="11">
    <source>
        <dbReference type="ARBA" id="ARBA00022989"/>
    </source>
</evidence>
<comment type="pathway">
    <text evidence="3">Protein modification; protein ubiquitination.</text>
</comment>
<feature type="region of interest" description="Disordered" evidence="15">
    <location>
        <begin position="222"/>
        <end position="243"/>
    </location>
</feature>
<dbReference type="EC" id="2.3.2.27" evidence="4"/>
<evidence type="ECO:0000256" key="10">
    <source>
        <dbReference type="ARBA" id="ARBA00022833"/>
    </source>
</evidence>
<dbReference type="FunCoup" id="A0A2R6RCC1">
    <property type="interactions" value="20"/>
</dbReference>
<dbReference type="OrthoDB" id="9984778at2759"/>
<dbReference type="CDD" id="cd16461">
    <property type="entry name" value="RING-H2_EL5-like"/>
    <property type="match status" value="1"/>
</dbReference>
<dbReference type="SMART" id="SM00184">
    <property type="entry name" value="RING"/>
    <property type="match status" value="1"/>
</dbReference>
<evidence type="ECO:0000256" key="7">
    <source>
        <dbReference type="ARBA" id="ARBA00022723"/>
    </source>
</evidence>
<evidence type="ECO:0000256" key="8">
    <source>
        <dbReference type="ARBA" id="ARBA00022771"/>
    </source>
</evidence>
<dbReference type="EMBL" id="NKQK01000007">
    <property type="protein sequence ID" value="PSS26191.1"/>
    <property type="molecule type" value="Genomic_DNA"/>
</dbReference>
<evidence type="ECO:0000256" key="3">
    <source>
        <dbReference type="ARBA" id="ARBA00004906"/>
    </source>
</evidence>
<dbReference type="InterPro" id="IPR001841">
    <property type="entry name" value="Znf_RING"/>
</dbReference>
<evidence type="ECO:0000256" key="13">
    <source>
        <dbReference type="ARBA" id="ARBA00024209"/>
    </source>
</evidence>
<organism evidence="18 19">
    <name type="scientific">Actinidia chinensis var. chinensis</name>
    <name type="common">Chinese soft-hair kiwi</name>
    <dbReference type="NCBI Taxonomy" id="1590841"/>
    <lineage>
        <taxon>Eukaryota</taxon>
        <taxon>Viridiplantae</taxon>
        <taxon>Streptophyta</taxon>
        <taxon>Embryophyta</taxon>
        <taxon>Tracheophyta</taxon>
        <taxon>Spermatophyta</taxon>
        <taxon>Magnoliopsida</taxon>
        <taxon>eudicotyledons</taxon>
        <taxon>Gunneridae</taxon>
        <taxon>Pentapetalae</taxon>
        <taxon>asterids</taxon>
        <taxon>Ericales</taxon>
        <taxon>Actinidiaceae</taxon>
        <taxon>Actinidia</taxon>
    </lineage>
</organism>
<keyword evidence="9" id="KW-0833">Ubl conjugation pathway</keyword>
<dbReference type="UniPathway" id="UPA00143"/>
<dbReference type="PANTHER" id="PTHR46913:SF19">
    <property type="entry name" value="RING-TYPE E3 UBIQUITIN TRANSFERASE"/>
    <property type="match status" value="1"/>
</dbReference>
<feature type="compositionally biased region" description="Polar residues" evidence="15">
    <location>
        <begin position="263"/>
        <end position="273"/>
    </location>
</feature>
<evidence type="ECO:0000256" key="5">
    <source>
        <dbReference type="ARBA" id="ARBA00022679"/>
    </source>
</evidence>
<evidence type="ECO:0000256" key="2">
    <source>
        <dbReference type="ARBA" id="ARBA00004167"/>
    </source>
</evidence>
<comment type="catalytic activity">
    <reaction evidence="1">
        <text>S-ubiquitinyl-[E2 ubiquitin-conjugating enzyme]-L-cysteine + [acceptor protein]-L-lysine = [E2 ubiquitin-conjugating enzyme]-L-cysteine + N(6)-ubiquitinyl-[acceptor protein]-L-lysine.</text>
        <dbReference type="EC" id="2.3.2.27"/>
    </reaction>
</comment>
<dbReference type="Gene3D" id="3.30.40.10">
    <property type="entry name" value="Zinc/RING finger domain, C3HC4 (zinc finger)"/>
    <property type="match status" value="1"/>
</dbReference>
<dbReference type="Pfam" id="PF13639">
    <property type="entry name" value="zf-RING_2"/>
    <property type="match status" value="1"/>
</dbReference>
<name>A0A2R6RCC1_ACTCC</name>
<comment type="caution">
    <text evidence="18">The sequence shown here is derived from an EMBL/GenBank/DDBJ whole genome shotgun (WGS) entry which is preliminary data.</text>
</comment>
<dbReference type="AlphaFoldDB" id="A0A2R6RCC1"/>
<keyword evidence="7" id="KW-0479">Metal-binding</keyword>
<evidence type="ECO:0000256" key="9">
    <source>
        <dbReference type="ARBA" id="ARBA00022786"/>
    </source>
</evidence>